<reference evidence="2" key="1">
    <citation type="submission" date="2012-06" db="EMBL/GenBank/DDBJ databases">
        <title>Complete sequence of Desulfitobacterium dehalogenans ATCC 51507.</title>
        <authorList>
            <person name="Lucas S."/>
            <person name="Han J."/>
            <person name="Lapidus A."/>
            <person name="Cheng J.-F."/>
            <person name="Goodwin L."/>
            <person name="Pitluck S."/>
            <person name="Peters L."/>
            <person name="Ovchinnikova G."/>
            <person name="Teshima H."/>
            <person name="Detter J.C."/>
            <person name="Han C."/>
            <person name="Tapia R."/>
            <person name="Land M."/>
            <person name="Hauser L."/>
            <person name="Kyrpides N."/>
            <person name="Ivanova N."/>
            <person name="Pagani I."/>
            <person name="Kruse T."/>
            <person name="de Vos W.M."/>
            <person name="Smidt H."/>
            <person name="Woyke T."/>
        </authorList>
    </citation>
    <scope>NUCLEOTIDE SEQUENCE [LARGE SCALE GENOMIC DNA]</scope>
    <source>
        <strain evidence="2">ATCC 51507 / DSM 9161 / JW/IU-DC1</strain>
    </source>
</reference>
<dbReference type="Proteomes" id="UP000006053">
    <property type="component" value="Chromosome"/>
</dbReference>
<dbReference type="HOGENOM" id="CLU_2805424_0_0_9"/>
<accession>I4A5N8</accession>
<protein>
    <submittedName>
        <fullName evidence="1">Uncharacterized protein</fullName>
    </submittedName>
</protein>
<dbReference type="KEGG" id="ddh:Desde_0827"/>
<sequence length="67" mass="7835">MVLFICLLLIILIIIVIVDCKKNKITKIEIVNQFKKTHIFKFKKPTAFTVLEMVTGIYFMLPIIGFF</sequence>
<name>I4A5N8_DESDJ</name>
<reference evidence="1 2" key="2">
    <citation type="journal article" date="2015" name="J. Bacteriol.">
        <title>Genomic, proteomic, and biochemical analysis of the organohalide respiratory pathway in Desulfitobacterium dehalogenans.</title>
        <authorList>
            <person name="Kruse T."/>
            <person name="van de Pas B.A."/>
            <person name="Atteia A."/>
            <person name="Krab K."/>
            <person name="Hagen W.R."/>
            <person name="Goodwin L."/>
            <person name="Chain P."/>
            <person name="Boeren S."/>
            <person name="Maphosa F."/>
            <person name="Schraa G."/>
            <person name="de Vos W.M."/>
            <person name="van der Oost J."/>
            <person name="Smidt H."/>
            <person name="Stams A.J."/>
        </authorList>
    </citation>
    <scope>NUCLEOTIDE SEQUENCE [LARGE SCALE GENOMIC DNA]</scope>
    <source>
        <strain evidence="2">ATCC 51507 / DSM 9161 / JW/IU-DC1</strain>
    </source>
</reference>
<gene>
    <name evidence="1" type="ordered locus">Desde_0827</name>
</gene>
<evidence type="ECO:0000313" key="1">
    <source>
        <dbReference type="EMBL" id="AFL99272.1"/>
    </source>
</evidence>
<evidence type="ECO:0000313" key="2">
    <source>
        <dbReference type="Proteomes" id="UP000006053"/>
    </source>
</evidence>
<dbReference type="AlphaFoldDB" id="I4A5N8"/>
<dbReference type="EMBL" id="CP003348">
    <property type="protein sequence ID" value="AFL99272.1"/>
    <property type="molecule type" value="Genomic_DNA"/>
</dbReference>
<proteinExistence type="predicted"/>
<organism evidence="1 2">
    <name type="scientific">Desulfitobacterium dehalogenans (strain ATCC 51507 / DSM 9161 / JW/IU-DC1)</name>
    <dbReference type="NCBI Taxonomy" id="756499"/>
    <lineage>
        <taxon>Bacteria</taxon>
        <taxon>Bacillati</taxon>
        <taxon>Bacillota</taxon>
        <taxon>Clostridia</taxon>
        <taxon>Eubacteriales</taxon>
        <taxon>Desulfitobacteriaceae</taxon>
        <taxon>Desulfitobacterium</taxon>
    </lineage>
</organism>
<keyword evidence="2" id="KW-1185">Reference proteome</keyword>